<proteinExistence type="predicted"/>
<dbReference type="InParanoid" id="S8EJ86"/>
<dbReference type="PROSITE" id="PS50865">
    <property type="entry name" value="ZF_MYND_2"/>
    <property type="match status" value="1"/>
</dbReference>
<gene>
    <name evidence="7" type="ORF">FOMPIDRAFT_1014657</name>
</gene>
<dbReference type="SUPFAM" id="SSF144232">
    <property type="entry name" value="HIT/MYND zinc finger-like"/>
    <property type="match status" value="1"/>
</dbReference>
<name>S8EJ86_FOMSC</name>
<evidence type="ECO:0000259" key="6">
    <source>
        <dbReference type="PROSITE" id="PS50865"/>
    </source>
</evidence>
<feature type="compositionally biased region" description="Basic and acidic residues" evidence="5">
    <location>
        <begin position="783"/>
        <end position="794"/>
    </location>
</feature>
<keyword evidence="3" id="KW-0862">Zinc</keyword>
<feature type="compositionally biased region" description="Acidic residues" evidence="5">
    <location>
        <begin position="529"/>
        <end position="542"/>
    </location>
</feature>
<feature type="compositionally biased region" description="Basic and acidic residues" evidence="5">
    <location>
        <begin position="663"/>
        <end position="681"/>
    </location>
</feature>
<dbReference type="Proteomes" id="UP000015241">
    <property type="component" value="Unassembled WGS sequence"/>
</dbReference>
<dbReference type="Gene3D" id="6.10.140.2220">
    <property type="match status" value="1"/>
</dbReference>
<evidence type="ECO:0000256" key="4">
    <source>
        <dbReference type="PROSITE-ProRule" id="PRU00134"/>
    </source>
</evidence>
<dbReference type="OrthoDB" id="432970at2759"/>
<keyword evidence="2 4" id="KW-0863">Zinc-finger</keyword>
<feature type="compositionally biased region" description="Polar residues" evidence="5">
    <location>
        <begin position="815"/>
        <end position="824"/>
    </location>
</feature>
<evidence type="ECO:0000256" key="3">
    <source>
        <dbReference type="ARBA" id="ARBA00022833"/>
    </source>
</evidence>
<dbReference type="HOGENOM" id="CLU_307370_0_0_1"/>
<sequence>MPIKGPFGFEIIEHDCDDLRNIGFPAGTKDADAYMDYASFIANCILTSAGDAAYDFMPIAMARLKRGSDEVRAGAEVGEPEDILEWGIRLFLGFGGPAKDNEAAVAQWQRLVGSSQIKRLKNPPGQLLTAQALPDDVLQIDDFRRAAEAADTAAGLGLVTPTVWMLSIHIGNIEFPGLTESLWRIPCFTRLGELRRVYERVACGFEHAGKAHEQKLERTPNEYRCAAPGCRIEATKRAALRKCSGACTEPHKPRYCSRGCQVQDWKHHKPYCRPGAPMPASEGAVSATDLDEVARKPLQPADEIRRPKKQYVFRVHSSNMPDGIIGFTSSTISPALLREVRDNIVKEAEKSSMARGKPLYSFTVNWNANCLFCKRRSMLLSLTWSSSLAHVPAKSSRSFGMPAVTEAAIPFLYEMPTLVINIDRMERAVIRRMLYGEHVPATEVARIFACSRRDLYRIATNEKRDDPDQDAKWLEKWVTLVTDVDAPNAIAPATSSSEREDLSSDVQEDCKTSVSDEDGDTPDDRSEFEPSEEEDEEEDEDEQGPRITHAAISSGWDLRRSARLRRREPGPEILDISLRTRGTSFRKVKPRGCPSGVSTPPRRLAAKPSSATSSRAPERGESVYPPWLRLSSLTPLPDLPRRRYSPRPTEQDPPVNSATQHKPTGESADRKDAAPQGHADEVFGSPVKRKRDTPPPATGSSARSRIAIFREPQAVKRPKLEQGSGSPSKALVLQLNTQFLRNEPHLSAKAPTTIGPKPFPLPLQPRVGASSAANARSQAPPETRPELPRPREDSVITPPLPRLSFTTPPRAKGQSKPQARSSSRPDLPVSTEAGRDVSSSREPESPRTPAVQLGSTAAVPGARPASVDASQPRSTAPVESADPDVVHADPDVVHYLEKLGLPAEVYASKLEAVGLKNGAIMNAMRKSVPETRKDKLEEDIQRLGGVSVAEAMVLVSGLRNSR</sequence>
<organism evidence="7 8">
    <name type="scientific">Fomitopsis schrenkii</name>
    <name type="common">Brown rot fungus</name>
    <dbReference type="NCBI Taxonomy" id="2126942"/>
    <lineage>
        <taxon>Eukaryota</taxon>
        <taxon>Fungi</taxon>
        <taxon>Dikarya</taxon>
        <taxon>Basidiomycota</taxon>
        <taxon>Agaricomycotina</taxon>
        <taxon>Agaricomycetes</taxon>
        <taxon>Polyporales</taxon>
        <taxon>Fomitopsis</taxon>
    </lineage>
</organism>
<accession>S8EJ86</accession>
<dbReference type="AlphaFoldDB" id="S8EJ86"/>
<keyword evidence="1" id="KW-0479">Metal-binding</keyword>
<evidence type="ECO:0000313" key="8">
    <source>
        <dbReference type="Proteomes" id="UP000015241"/>
    </source>
</evidence>
<feature type="region of interest" description="Disordered" evidence="5">
    <location>
        <begin position="743"/>
        <end position="885"/>
    </location>
</feature>
<feature type="region of interest" description="Disordered" evidence="5">
    <location>
        <begin position="489"/>
        <end position="729"/>
    </location>
</feature>
<feature type="domain" description="MYND-type" evidence="6">
    <location>
        <begin position="227"/>
        <end position="272"/>
    </location>
</feature>
<dbReference type="InterPro" id="IPR002893">
    <property type="entry name" value="Znf_MYND"/>
</dbReference>
<dbReference type="STRING" id="743788.S8EJ86"/>
<dbReference type="GO" id="GO:0008270">
    <property type="term" value="F:zinc ion binding"/>
    <property type="evidence" value="ECO:0007669"/>
    <property type="project" value="UniProtKB-KW"/>
</dbReference>
<keyword evidence="8" id="KW-1185">Reference proteome</keyword>
<evidence type="ECO:0000256" key="1">
    <source>
        <dbReference type="ARBA" id="ARBA00022723"/>
    </source>
</evidence>
<feature type="compositionally biased region" description="Basic and acidic residues" evidence="5">
    <location>
        <begin position="833"/>
        <end position="845"/>
    </location>
</feature>
<reference evidence="7 8" key="1">
    <citation type="journal article" date="2012" name="Science">
        <title>The Paleozoic origin of enzymatic lignin decomposition reconstructed from 31 fungal genomes.</title>
        <authorList>
            <person name="Floudas D."/>
            <person name="Binder M."/>
            <person name="Riley R."/>
            <person name="Barry K."/>
            <person name="Blanchette R.A."/>
            <person name="Henrissat B."/>
            <person name="Martinez A.T."/>
            <person name="Otillar R."/>
            <person name="Spatafora J.W."/>
            <person name="Yadav J.S."/>
            <person name="Aerts A."/>
            <person name="Benoit I."/>
            <person name="Boyd A."/>
            <person name="Carlson A."/>
            <person name="Copeland A."/>
            <person name="Coutinho P.M."/>
            <person name="de Vries R.P."/>
            <person name="Ferreira P."/>
            <person name="Findley K."/>
            <person name="Foster B."/>
            <person name="Gaskell J."/>
            <person name="Glotzer D."/>
            <person name="Gorecki P."/>
            <person name="Heitman J."/>
            <person name="Hesse C."/>
            <person name="Hori C."/>
            <person name="Igarashi K."/>
            <person name="Jurgens J.A."/>
            <person name="Kallen N."/>
            <person name="Kersten P."/>
            <person name="Kohler A."/>
            <person name="Kuees U."/>
            <person name="Kumar T.K.A."/>
            <person name="Kuo A."/>
            <person name="LaButti K."/>
            <person name="Larrondo L.F."/>
            <person name="Lindquist E."/>
            <person name="Ling A."/>
            <person name="Lombard V."/>
            <person name="Lucas S."/>
            <person name="Lundell T."/>
            <person name="Martin R."/>
            <person name="McLaughlin D.J."/>
            <person name="Morgenstern I."/>
            <person name="Morin E."/>
            <person name="Murat C."/>
            <person name="Nagy L.G."/>
            <person name="Nolan M."/>
            <person name="Ohm R.A."/>
            <person name="Patyshakuliyeva A."/>
            <person name="Rokas A."/>
            <person name="Ruiz-Duenas F.J."/>
            <person name="Sabat G."/>
            <person name="Salamov A."/>
            <person name="Samejima M."/>
            <person name="Schmutz J."/>
            <person name="Slot J.C."/>
            <person name="St John F."/>
            <person name="Stenlid J."/>
            <person name="Sun H."/>
            <person name="Sun S."/>
            <person name="Syed K."/>
            <person name="Tsang A."/>
            <person name="Wiebenga A."/>
            <person name="Young D."/>
            <person name="Pisabarro A."/>
            <person name="Eastwood D.C."/>
            <person name="Martin F."/>
            <person name="Cullen D."/>
            <person name="Grigoriev I.V."/>
            <person name="Hibbett D.S."/>
        </authorList>
    </citation>
    <scope>NUCLEOTIDE SEQUENCE</scope>
    <source>
        <strain evidence="8">FP-58527</strain>
    </source>
</reference>
<evidence type="ECO:0000313" key="7">
    <source>
        <dbReference type="EMBL" id="EPT03374.1"/>
    </source>
</evidence>
<evidence type="ECO:0000256" key="2">
    <source>
        <dbReference type="ARBA" id="ARBA00022771"/>
    </source>
</evidence>
<dbReference type="EMBL" id="KE504130">
    <property type="protein sequence ID" value="EPT03374.1"/>
    <property type="molecule type" value="Genomic_DNA"/>
</dbReference>
<evidence type="ECO:0000256" key="5">
    <source>
        <dbReference type="SAM" id="MobiDB-lite"/>
    </source>
</evidence>
<protein>
    <recommendedName>
        <fullName evidence="6">MYND-type domain-containing protein</fullName>
    </recommendedName>
</protein>